<feature type="non-terminal residue" evidence="1">
    <location>
        <position position="109"/>
    </location>
</feature>
<gene>
    <name evidence="1" type="ORF">PIB30_026284</name>
</gene>
<dbReference type="Proteomes" id="UP001341840">
    <property type="component" value="Unassembled WGS sequence"/>
</dbReference>
<keyword evidence="2" id="KW-1185">Reference proteome</keyword>
<name>A0ABU6U992_9FABA</name>
<accession>A0ABU6U992</accession>
<comment type="caution">
    <text evidence="1">The sequence shown here is derived from an EMBL/GenBank/DDBJ whole genome shotgun (WGS) entry which is preliminary data.</text>
</comment>
<evidence type="ECO:0000313" key="2">
    <source>
        <dbReference type="Proteomes" id="UP001341840"/>
    </source>
</evidence>
<dbReference type="EMBL" id="JASCZI010120927">
    <property type="protein sequence ID" value="MED6157755.1"/>
    <property type="molecule type" value="Genomic_DNA"/>
</dbReference>
<sequence length="109" mass="12180">MDMCMNSKNGNYIVVSNGNLSSGTSRVWHDTFGEGSYGKTRVTSRIASCDPASLPYVVSAPLPYLESSGWDSHPVLFTCFSDYRFTFLEDRRSIKHGMFIDRFSAASVF</sequence>
<proteinExistence type="predicted"/>
<reference evidence="1 2" key="1">
    <citation type="journal article" date="2023" name="Plants (Basel)">
        <title>Bridging the Gap: Combining Genomics and Transcriptomics Approaches to Understand Stylosanthes scabra, an Orphan Legume from the Brazilian Caatinga.</title>
        <authorList>
            <person name="Ferreira-Neto J.R.C."/>
            <person name="da Silva M.D."/>
            <person name="Binneck E."/>
            <person name="de Melo N.F."/>
            <person name="da Silva R.H."/>
            <person name="de Melo A.L.T.M."/>
            <person name="Pandolfi V."/>
            <person name="Bustamante F.O."/>
            <person name="Brasileiro-Vidal A.C."/>
            <person name="Benko-Iseppon A.M."/>
        </authorList>
    </citation>
    <scope>NUCLEOTIDE SEQUENCE [LARGE SCALE GENOMIC DNA]</scope>
    <source>
        <tissue evidence="1">Leaves</tissue>
    </source>
</reference>
<organism evidence="1 2">
    <name type="scientific">Stylosanthes scabra</name>
    <dbReference type="NCBI Taxonomy" id="79078"/>
    <lineage>
        <taxon>Eukaryota</taxon>
        <taxon>Viridiplantae</taxon>
        <taxon>Streptophyta</taxon>
        <taxon>Embryophyta</taxon>
        <taxon>Tracheophyta</taxon>
        <taxon>Spermatophyta</taxon>
        <taxon>Magnoliopsida</taxon>
        <taxon>eudicotyledons</taxon>
        <taxon>Gunneridae</taxon>
        <taxon>Pentapetalae</taxon>
        <taxon>rosids</taxon>
        <taxon>fabids</taxon>
        <taxon>Fabales</taxon>
        <taxon>Fabaceae</taxon>
        <taxon>Papilionoideae</taxon>
        <taxon>50 kb inversion clade</taxon>
        <taxon>dalbergioids sensu lato</taxon>
        <taxon>Dalbergieae</taxon>
        <taxon>Pterocarpus clade</taxon>
        <taxon>Stylosanthes</taxon>
    </lineage>
</organism>
<evidence type="ECO:0000313" key="1">
    <source>
        <dbReference type="EMBL" id="MED6157755.1"/>
    </source>
</evidence>
<protein>
    <submittedName>
        <fullName evidence="1">Uncharacterized protein</fullName>
    </submittedName>
</protein>